<sequence>MLGTLLALVLGCLGALHLIWAAGASFPFPNQQSLARSVVGRRGITRLPSRASVALLGVLLLCGAAAALIMGHYAATFTGLKFLLVPVGLLLSAIFLLRGVVGILPAFERAAPEQPYLTLNRRLYSPLCALIGFGFLALTFSLPNWAWHFSRLLGS</sequence>
<dbReference type="EMBL" id="ARYM01000042">
    <property type="protein sequence ID" value="KCZ96628.1"/>
    <property type="molecule type" value="Genomic_DNA"/>
</dbReference>
<dbReference type="InterPro" id="IPR025058">
    <property type="entry name" value="DUF3995"/>
</dbReference>
<evidence type="ECO:0000313" key="2">
    <source>
        <dbReference type="EMBL" id="KCZ96628.1"/>
    </source>
</evidence>
<dbReference type="PATRIC" id="fig|1280954.3.peg.3811"/>
<protein>
    <recommendedName>
        <fullName evidence="4">DUF3995 domain-containing protein</fullName>
    </recommendedName>
</protein>
<comment type="caution">
    <text evidence="2">The sequence shown here is derived from an EMBL/GenBank/DDBJ whole genome shotgun (WGS) entry which is preliminary data.</text>
</comment>
<gene>
    <name evidence="2" type="ORF">HPO_18964</name>
</gene>
<evidence type="ECO:0008006" key="4">
    <source>
        <dbReference type="Google" id="ProtNLM"/>
    </source>
</evidence>
<reference evidence="2 3" key="1">
    <citation type="journal article" date="2014" name="Antonie Van Leeuwenhoek">
        <title>Hyphomonas beringensis sp. nov. and Hyphomonas chukchiensis sp. nov., isolated from surface seawater of the Bering Sea and Chukchi Sea.</title>
        <authorList>
            <person name="Li C."/>
            <person name="Lai Q."/>
            <person name="Li G."/>
            <person name="Dong C."/>
            <person name="Wang J."/>
            <person name="Liao Y."/>
            <person name="Shao Z."/>
        </authorList>
    </citation>
    <scope>NUCLEOTIDE SEQUENCE [LARGE SCALE GENOMIC DNA]</scope>
    <source>
        <strain evidence="2 3">PS728</strain>
    </source>
</reference>
<evidence type="ECO:0000313" key="3">
    <source>
        <dbReference type="Proteomes" id="UP000027100"/>
    </source>
</evidence>
<keyword evidence="1" id="KW-0472">Membrane</keyword>
<keyword evidence="1" id="KW-1133">Transmembrane helix</keyword>
<dbReference type="Pfam" id="PF13160">
    <property type="entry name" value="DUF3995"/>
    <property type="match status" value="1"/>
</dbReference>
<dbReference type="AlphaFoldDB" id="A0A062VF55"/>
<dbReference type="STRING" id="1280954.HPO_18964"/>
<feature type="transmembrane region" description="Helical" evidence="1">
    <location>
        <begin position="124"/>
        <end position="147"/>
    </location>
</feature>
<proteinExistence type="predicted"/>
<name>A0A062VF55_9PROT</name>
<organism evidence="2 3">
    <name type="scientific">Hyphomonas polymorpha PS728</name>
    <dbReference type="NCBI Taxonomy" id="1280954"/>
    <lineage>
        <taxon>Bacteria</taxon>
        <taxon>Pseudomonadati</taxon>
        <taxon>Pseudomonadota</taxon>
        <taxon>Alphaproteobacteria</taxon>
        <taxon>Hyphomonadales</taxon>
        <taxon>Hyphomonadaceae</taxon>
        <taxon>Hyphomonas</taxon>
    </lineage>
</organism>
<dbReference type="Proteomes" id="UP000027100">
    <property type="component" value="Unassembled WGS sequence"/>
</dbReference>
<evidence type="ECO:0000256" key="1">
    <source>
        <dbReference type="SAM" id="Phobius"/>
    </source>
</evidence>
<feature type="transmembrane region" description="Helical" evidence="1">
    <location>
        <begin position="51"/>
        <end position="70"/>
    </location>
</feature>
<accession>A0A062VF55</accession>
<dbReference type="eggNOG" id="ENOG50331A6">
    <property type="taxonomic scope" value="Bacteria"/>
</dbReference>
<keyword evidence="3" id="KW-1185">Reference proteome</keyword>
<feature type="transmembrane region" description="Helical" evidence="1">
    <location>
        <begin position="82"/>
        <end position="104"/>
    </location>
</feature>
<keyword evidence="1" id="KW-0812">Transmembrane</keyword>